<dbReference type="Proteomes" id="UP001295684">
    <property type="component" value="Unassembled WGS sequence"/>
</dbReference>
<dbReference type="EMBL" id="CAMPGE010015964">
    <property type="protein sequence ID" value="CAI2374551.1"/>
    <property type="molecule type" value="Genomic_DNA"/>
</dbReference>
<feature type="region of interest" description="Disordered" evidence="1">
    <location>
        <begin position="270"/>
        <end position="305"/>
    </location>
</feature>
<proteinExistence type="predicted"/>
<feature type="compositionally biased region" description="Basic residues" evidence="1">
    <location>
        <begin position="288"/>
        <end position="305"/>
    </location>
</feature>
<evidence type="ECO:0000313" key="2">
    <source>
        <dbReference type="EMBL" id="CAI2374551.1"/>
    </source>
</evidence>
<protein>
    <submittedName>
        <fullName evidence="2">Uncharacterized protein</fullName>
    </submittedName>
</protein>
<accession>A0AAD1XKQ1</accession>
<name>A0AAD1XKQ1_EUPCR</name>
<evidence type="ECO:0000313" key="3">
    <source>
        <dbReference type="Proteomes" id="UP001295684"/>
    </source>
</evidence>
<keyword evidence="3" id="KW-1185">Reference proteome</keyword>
<organism evidence="2 3">
    <name type="scientific">Euplotes crassus</name>
    <dbReference type="NCBI Taxonomy" id="5936"/>
    <lineage>
        <taxon>Eukaryota</taxon>
        <taxon>Sar</taxon>
        <taxon>Alveolata</taxon>
        <taxon>Ciliophora</taxon>
        <taxon>Intramacronucleata</taxon>
        <taxon>Spirotrichea</taxon>
        <taxon>Hypotrichia</taxon>
        <taxon>Euplotida</taxon>
        <taxon>Euplotidae</taxon>
        <taxon>Moneuplotes</taxon>
    </lineage>
</organism>
<feature type="compositionally biased region" description="Polar residues" evidence="1">
    <location>
        <begin position="271"/>
        <end position="281"/>
    </location>
</feature>
<gene>
    <name evidence="2" type="ORF">ECRASSUSDP1_LOCUS15906</name>
</gene>
<feature type="region of interest" description="Disordered" evidence="1">
    <location>
        <begin position="23"/>
        <end position="49"/>
    </location>
</feature>
<comment type="caution">
    <text evidence="2">The sequence shown here is derived from an EMBL/GenBank/DDBJ whole genome shotgun (WGS) entry which is preliminary data.</text>
</comment>
<reference evidence="2" key="1">
    <citation type="submission" date="2023-07" db="EMBL/GenBank/DDBJ databases">
        <authorList>
            <consortium name="AG Swart"/>
            <person name="Singh M."/>
            <person name="Singh A."/>
            <person name="Seah K."/>
            <person name="Emmerich C."/>
        </authorList>
    </citation>
    <scope>NUCLEOTIDE SEQUENCE</scope>
    <source>
        <strain evidence="2">DP1</strain>
    </source>
</reference>
<dbReference type="AlphaFoldDB" id="A0AAD1XKQ1"/>
<evidence type="ECO:0000256" key="1">
    <source>
        <dbReference type="SAM" id="MobiDB-lite"/>
    </source>
</evidence>
<sequence length="305" mass="35823">MLIRELKPRLNLLSLGLYSNPRRGNKSILNSTRGSNFWRKKSKGNSSISLPKIARPLNQIKQIKSLFKTARQRGKRDNQRLSVKIVKPQNIKKKKKVKRRNFETRSRKNSFLSRMEYSSTKSNRSQRSIQLEEIENTNPKENSIIIEEEKEIEDSTKYSDAKKKQPLVLPSILNKNPHMKKGTKKRISFQNQNQPTYTYSLKFERSKLGIMSTRVIKEQVNKIRKKCQSIASNFSEKDDDDMVSTTDTPQKRVKFIQKVAKSPKVNRNHRYSNNQRLLSTLNKSPNKNPRKKKMRRSLNIRPLRK</sequence>